<organism evidence="8">
    <name type="scientific">Scylla olivacea</name>
    <name type="common">Orange mud crab</name>
    <name type="synonym">Cancer olivacea</name>
    <dbReference type="NCBI Taxonomy" id="85551"/>
    <lineage>
        <taxon>Eukaryota</taxon>
        <taxon>Metazoa</taxon>
        <taxon>Ecdysozoa</taxon>
        <taxon>Arthropoda</taxon>
        <taxon>Crustacea</taxon>
        <taxon>Multicrustacea</taxon>
        <taxon>Malacostraca</taxon>
        <taxon>Eumalacostraca</taxon>
        <taxon>Eucarida</taxon>
        <taxon>Decapoda</taxon>
        <taxon>Pleocyemata</taxon>
        <taxon>Brachyura</taxon>
        <taxon>Eubrachyura</taxon>
        <taxon>Portunoidea</taxon>
        <taxon>Portunidae</taxon>
        <taxon>Portuninae</taxon>
        <taxon>Scylla</taxon>
    </lineage>
</organism>
<evidence type="ECO:0000313" key="8">
    <source>
        <dbReference type="EMBL" id="JAI57647.1"/>
    </source>
</evidence>
<feature type="binding site" evidence="6">
    <location>
        <position position="155"/>
    </location>
    <ligand>
        <name>S-adenosyl-L-methionine</name>
        <dbReference type="ChEBI" id="CHEBI:59789"/>
    </ligand>
</feature>
<evidence type="ECO:0000256" key="6">
    <source>
        <dbReference type="PIRSR" id="PIRSR037350-1"/>
    </source>
</evidence>
<feature type="compositionally biased region" description="Acidic residues" evidence="7">
    <location>
        <begin position="544"/>
        <end position="563"/>
    </location>
</feature>
<name>A0A0P4VQM9_SCYOL</name>
<proteinExistence type="inferred from homology"/>
<dbReference type="EC" id="2.1.1.346" evidence="2"/>
<evidence type="ECO:0000256" key="3">
    <source>
        <dbReference type="ARBA" id="ARBA00022603"/>
    </source>
</evidence>
<sequence>MATKKKTVPPKLNKFMHPRNPYRTPPSFKKLATQYPEFRAHCAYDVAGKVHLDFKNPDALRALTTCLLNQDFGLEVNIPSDRLVPTLPLRLNYLLWLEDLLFLAARRCGSVGSGSGEGDSPAPPPVVGVDIGTGAACVYPLLAAAHFSWCMLATETDPASCQSALENVQRNGLAGQIAVRKVEEKTILKEVLDLPETLAQVSTLKPRTGGGGGKGLSRSSLKSRHSDSQRWGDACSGLNKEKEGKGEEEDKEKHKEGSKTEEQEGKDDINGKEEEEREEVQERDYIYDFTMTNPPFFSSEEEADTMAKSKKGRGEPNAAPTGTALEKVTEGGEVEFIRQMVEESQLLRDKVRIFTTLIGTKAHVREVKRLVQDAKPTSCVFTEFCQGRTMRWGAAWTFAAGVSLSEVRSKKEMATKKPIVLLLPRTLMSVYSVPAAWTKVLGWLKALKVKVEVFKSTKYFVSANVKAFKLTWLHQRRRRREREREGHHQQHNGKGAKEEEKEDKGSSSKRKTEDEEESENKRARIETEGEMESETGEEEKQNMEEEEEEELDEEEELEEEENHEEGRSTDKDSQQGTSTGGWGERKPTKGGLKCLLRCNFQVKQTGGLISVEAHYLGGSLGKDGLNQLVQYMRNQLTYPHTQF</sequence>
<dbReference type="PANTHER" id="PTHR13393">
    <property type="entry name" value="SAM-DEPENDENT METHYLTRANSFERASE"/>
    <property type="match status" value="1"/>
</dbReference>
<dbReference type="GO" id="GO:0070475">
    <property type="term" value="P:rRNA base methylation"/>
    <property type="evidence" value="ECO:0007669"/>
    <property type="project" value="TreeGrafter"/>
</dbReference>
<evidence type="ECO:0000256" key="2">
    <source>
        <dbReference type="ARBA" id="ARBA00012166"/>
    </source>
</evidence>
<feature type="binding site" evidence="6">
    <location>
        <position position="90"/>
    </location>
    <ligand>
        <name>S-adenosyl-L-methionine</name>
        <dbReference type="ChEBI" id="CHEBI:59789"/>
    </ligand>
</feature>
<feature type="region of interest" description="Disordered" evidence="7">
    <location>
        <begin position="203"/>
        <end position="322"/>
    </location>
</feature>
<feature type="region of interest" description="Disordered" evidence="7">
    <location>
        <begin position="477"/>
        <end position="588"/>
    </location>
</feature>
<dbReference type="GO" id="GO:0120048">
    <property type="term" value="F:U6 snRNA (adenine-(43)-N(6))-methyltransferase activity"/>
    <property type="evidence" value="ECO:0007669"/>
    <property type="project" value="UniProtKB-EC"/>
</dbReference>
<dbReference type="PANTHER" id="PTHR13393:SF0">
    <property type="entry name" value="RNA N6-ADENOSINE-METHYLTRANSFERASE METTL16"/>
    <property type="match status" value="1"/>
</dbReference>
<dbReference type="InterPro" id="IPR029063">
    <property type="entry name" value="SAM-dependent_MTases_sf"/>
</dbReference>
<feature type="compositionally biased region" description="Acidic residues" evidence="7">
    <location>
        <begin position="528"/>
        <end position="537"/>
    </location>
</feature>
<dbReference type="Gene3D" id="3.40.50.150">
    <property type="entry name" value="Vaccinia Virus protein VP39"/>
    <property type="match status" value="2"/>
</dbReference>
<dbReference type="SUPFAM" id="SSF53335">
    <property type="entry name" value="S-adenosyl-L-methionine-dependent methyltransferases"/>
    <property type="match status" value="1"/>
</dbReference>
<feature type="compositionally biased region" description="Basic and acidic residues" evidence="7">
    <location>
        <begin position="564"/>
        <end position="573"/>
    </location>
</feature>
<keyword evidence="3" id="KW-0489">Methyltransferase</keyword>
<feature type="binding site" evidence="6">
    <location>
        <position position="132"/>
    </location>
    <ligand>
        <name>S-adenosyl-L-methionine</name>
        <dbReference type="ChEBI" id="CHEBI:59789"/>
    </ligand>
</feature>
<dbReference type="InterPro" id="IPR010286">
    <property type="entry name" value="METTL16/RlmF"/>
</dbReference>
<keyword evidence="5 6" id="KW-0949">S-adenosyl-L-methionine</keyword>
<protein>
    <recommendedName>
        <fullName evidence="2">U6 snRNA m(6)A methyltransferase</fullName>
        <ecNumber evidence="2">2.1.1.346</ecNumber>
    </recommendedName>
</protein>
<feature type="binding site" evidence="6">
    <location>
        <position position="293"/>
    </location>
    <ligand>
        <name>S-adenosyl-L-methionine</name>
        <dbReference type="ChEBI" id="CHEBI:59789"/>
    </ligand>
</feature>
<dbReference type="AlphaFoldDB" id="A0A0P4VQM9"/>
<evidence type="ECO:0000256" key="4">
    <source>
        <dbReference type="ARBA" id="ARBA00022679"/>
    </source>
</evidence>
<reference evidence="8" key="1">
    <citation type="submission" date="2015-09" db="EMBL/GenBank/DDBJ databases">
        <title>Scylla olivacea transcriptome.</title>
        <authorList>
            <person name="Ikhwanuddin M."/>
        </authorList>
    </citation>
    <scope>NUCLEOTIDE SEQUENCE</scope>
</reference>
<feature type="compositionally biased region" description="Basic and acidic residues" evidence="7">
    <location>
        <begin position="495"/>
        <end position="527"/>
    </location>
</feature>
<accession>A0A0P4VQM9</accession>
<comment type="similarity">
    <text evidence="1">Belongs to the methyltransferase superfamily. METTL16/RlmF family.</text>
</comment>
<dbReference type="Pfam" id="PF05971">
    <property type="entry name" value="Methyltransf_10"/>
    <property type="match status" value="2"/>
</dbReference>
<dbReference type="EMBL" id="GDRN01105951">
    <property type="protein sequence ID" value="JAI57647.1"/>
    <property type="molecule type" value="Transcribed_RNA"/>
</dbReference>
<feature type="compositionally biased region" description="Basic and acidic residues" evidence="7">
    <location>
        <begin position="251"/>
        <end position="286"/>
    </location>
</feature>
<dbReference type="PIRSF" id="PIRSF037350">
    <property type="entry name" value="Mtase_ZK1128_prd"/>
    <property type="match status" value="1"/>
</dbReference>
<dbReference type="InterPro" id="IPR017182">
    <property type="entry name" value="METTL16/PsiM"/>
</dbReference>
<dbReference type="GO" id="GO:0005634">
    <property type="term" value="C:nucleus"/>
    <property type="evidence" value="ECO:0007669"/>
    <property type="project" value="TreeGrafter"/>
</dbReference>
<evidence type="ECO:0000256" key="5">
    <source>
        <dbReference type="ARBA" id="ARBA00022691"/>
    </source>
</evidence>
<evidence type="ECO:0000256" key="1">
    <source>
        <dbReference type="ARBA" id="ARBA00005878"/>
    </source>
</evidence>
<evidence type="ECO:0000256" key="7">
    <source>
        <dbReference type="SAM" id="MobiDB-lite"/>
    </source>
</evidence>
<keyword evidence="4" id="KW-0808">Transferase</keyword>